<dbReference type="Gene3D" id="1.10.720.30">
    <property type="entry name" value="SAP domain"/>
    <property type="match status" value="1"/>
</dbReference>
<dbReference type="SMART" id="SM00513">
    <property type="entry name" value="SAP"/>
    <property type="match status" value="1"/>
</dbReference>
<comment type="caution">
    <text evidence="3">The sequence shown here is derived from an EMBL/GenBank/DDBJ whole genome shotgun (WGS) entry which is preliminary data.</text>
</comment>
<evidence type="ECO:0000259" key="2">
    <source>
        <dbReference type="PROSITE" id="PS50800"/>
    </source>
</evidence>
<evidence type="ECO:0000256" key="1">
    <source>
        <dbReference type="SAM" id="MobiDB-lite"/>
    </source>
</evidence>
<feature type="compositionally biased region" description="Polar residues" evidence="1">
    <location>
        <begin position="585"/>
        <end position="594"/>
    </location>
</feature>
<feature type="region of interest" description="Disordered" evidence="1">
    <location>
        <begin position="49"/>
        <end position="71"/>
    </location>
</feature>
<reference evidence="3 4" key="1">
    <citation type="submission" date="2018-06" db="EMBL/GenBank/DDBJ databases">
        <title>The Genome of Cuscuta australis (Dodder) Provides Insight into the Evolution of Plant Parasitism.</title>
        <authorList>
            <person name="Liu H."/>
        </authorList>
    </citation>
    <scope>NUCLEOTIDE SEQUENCE [LARGE SCALE GENOMIC DNA]</scope>
    <source>
        <strain evidence="4">cv. Yunnan</strain>
        <tissue evidence="3">Vines</tissue>
    </source>
</reference>
<feature type="domain" description="SAP" evidence="2">
    <location>
        <begin position="13"/>
        <end position="47"/>
    </location>
</feature>
<feature type="region of interest" description="Disordered" evidence="1">
    <location>
        <begin position="425"/>
        <end position="536"/>
    </location>
</feature>
<dbReference type="EMBL" id="NQVE01000194">
    <property type="protein sequence ID" value="RAL40672.1"/>
    <property type="molecule type" value="Genomic_DNA"/>
</dbReference>
<dbReference type="InterPro" id="IPR003034">
    <property type="entry name" value="SAP_dom"/>
</dbReference>
<feature type="compositionally biased region" description="Low complexity" evidence="1">
    <location>
        <begin position="883"/>
        <end position="901"/>
    </location>
</feature>
<protein>
    <recommendedName>
        <fullName evidence="2">SAP domain-containing protein</fullName>
    </recommendedName>
</protein>
<dbReference type="PROSITE" id="PS50800">
    <property type="entry name" value="SAP"/>
    <property type="match status" value="1"/>
</dbReference>
<feature type="region of interest" description="Disordered" evidence="1">
    <location>
        <begin position="571"/>
        <end position="611"/>
    </location>
</feature>
<proteinExistence type="predicted"/>
<feature type="region of interest" description="Disordered" evidence="1">
    <location>
        <begin position="158"/>
        <end position="191"/>
    </location>
</feature>
<dbReference type="SUPFAM" id="SSF54928">
    <property type="entry name" value="RNA-binding domain, RBD"/>
    <property type="match status" value="1"/>
</dbReference>
<feature type="compositionally biased region" description="Basic and acidic residues" evidence="1">
    <location>
        <begin position="49"/>
        <end position="60"/>
    </location>
</feature>
<dbReference type="Proteomes" id="UP000249390">
    <property type="component" value="Unassembled WGS sequence"/>
</dbReference>
<feature type="region of interest" description="Disordered" evidence="1">
    <location>
        <begin position="311"/>
        <end position="341"/>
    </location>
</feature>
<dbReference type="GO" id="GO:0003676">
    <property type="term" value="F:nucleic acid binding"/>
    <property type="evidence" value="ECO:0007669"/>
    <property type="project" value="InterPro"/>
</dbReference>
<dbReference type="Pfam" id="PF16294">
    <property type="entry name" value="RSB_motif"/>
    <property type="match status" value="1"/>
</dbReference>
<evidence type="ECO:0000313" key="3">
    <source>
        <dbReference type="EMBL" id="RAL40672.1"/>
    </source>
</evidence>
<dbReference type="SUPFAM" id="SSF68906">
    <property type="entry name" value="SAP domain"/>
    <property type="match status" value="1"/>
</dbReference>
<dbReference type="InterPro" id="IPR035979">
    <property type="entry name" value="RBD_domain_sf"/>
</dbReference>
<accession>A0A328D4E2</accession>
<feature type="compositionally biased region" description="Basic and acidic residues" evidence="1">
    <location>
        <begin position="676"/>
        <end position="693"/>
    </location>
</feature>
<feature type="region of interest" description="Disordered" evidence="1">
    <location>
        <begin position="879"/>
        <end position="961"/>
    </location>
</feature>
<dbReference type="Pfam" id="PF02037">
    <property type="entry name" value="SAP"/>
    <property type="match status" value="1"/>
</dbReference>
<gene>
    <name evidence="3" type="ORF">DM860_006742</name>
</gene>
<name>A0A328D4E2_9ASTE</name>
<dbReference type="InterPro" id="IPR032552">
    <property type="entry name" value="RSB_motif"/>
</dbReference>
<dbReference type="AlphaFoldDB" id="A0A328D4E2"/>
<dbReference type="CDD" id="cd12432">
    <property type="entry name" value="RRM_ACINU"/>
    <property type="match status" value="1"/>
</dbReference>
<feature type="compositionally biased region" description="Polar residues" evidence="1">
    <location>
        <begin position="61"/>
        <end position="71"/>
    </location>
</feature>
<evidence type="ECO:0000313" key="4">
    <source>
        <dbReference type="Proteomes" id="UP000249390"/>
    </source>
</evidence>
<sequence length="999" mass="109410">MPKEYPVLDNSPINKWKVAKLREELKKRNLPVKGLKEALVNRLDEAIQKEAREMEEKEGSESASKPMSSDGVQIVDDAQKHITSEFCEAEDTVAKDDTTQKHITGESCEAEDTVANDDTSDCPKGIDSAKCIDVAPTGSAVHFAMDGERKDFDAPSEIIPSVDANNGMSDSDRIASTERAPKDTVGEDEVVKSQHDVEVKIISADETSDFKVLENCNVVPDASGEITLGNKSDPEEGFKKLTKMDAEPDLSHPSTTQVHEVIPSLGSEVKSDSIHTDTLPICVTNQLNDDLNPDNVKLEQEIVRSEMVLPSSSKDLPGVGVDHPMDDKMPSKSDGLVGGTDDDKSSYVNYSMTNENADQSLVVDVPIIEHNKSSNSNELLEGLPKDGNVNGADFSCKEKESPEEKVDVGVSAKETDFKGVSITECNMDEKDPNSNEVLEGLPKDGNLNKDTFSFNEKDLSEEGKFDAGAYANEARSQDVSALERDMDHNTSNSTERLGGLSEDANSNEDKFPCKDKESLEEETNIDSSTKEASFHDVSMIEHTTDDMSINSTELMDGMQKDENLFVDKVPCEDQDSSAEEKADIDSSNMDTNFQGKEDSSEEEKIDVDVSAQETNFQAEGESTDSGFGKATDVAGENLEKINLDQSSADDSMDEDIADSKNIDSEASEHISFEVLGKNKEEPLTKEPRVELEGGSKATELSDIHSAACEVYLEDGDKNLNLPDKRKFQDAVAPENKEPAKRQRKWNYESLKTSEPKTSSVLLLTPKQISVPNFTGNDSMIDTDAPKERIVPESSRTPTDSLRIDNFVRPFTLKAVQELLGKTGKVCSFWMDHIKTHCYVTFSSVEEAIETRKAVYNLQWPTNGGRCLLADFVTPQDVKSKIEAAGPSKPAAPPATGASAGPTPAPRAVNTSSQPPAGQQKGVAPWEQGERPHPLSRQLPAYDRRPATVKEQVPAVADKAEPPLPTLDELFRKTKATPRIYYLPLTDEQVSAKLNKQLKK</sequence>
<dbReference type="InterPro" id="IPR036361">
    <property type="entry name" value="SAP_dom_sf"/>
</dbReference>
<feature type="compositionally biased region" description="Basic and acidic residues" evidence="1">
    <location>
        <begin position="170"/>
        <end position="191"/>
    </location>
</feature>
<keyword evidence="4" id="KW-1185">Reference proteome</keyword>
<dbReference type="PANTHER" id="PTHR47031">
    <property type="entry name" value="SAP DNA-BINDING DOMAIN-CONTAINING PROTEIN"/>
    <property type="match status" value="1"/>
</dbReference>
<feature type="compositionally biased region" description="Basic and acidic residues" evidence="1">
    <location>
        <begin position="455"/>
        <end position="465"/>
    </location>
</feature>
<dbReference type="PANTHER" id="PTHR47031:SF3">
    <property type="entry name" value="SAP DOMAIN-CONTAINING PROTEIN"/>
    <property type="match status" value="1"/>
</dbReference>
<feature type="compositionally biased region" description="Basic and acidic residues" evidence="1">
    <location>
        <begin position="507"/>
        <end position="517"/>
    </location>
</feature>
<organism evidence="3 4">
    <name type="scientific">Cuscuta australis</name>
    <dbReference type="NCBI Taxonomy" id="267555"/>
    <lineage>
        <taxon>Eukaryota</taxon>
        <taxon>Viridiplantae</taxon>
        <taxon>Streptophyta</taxon>
        <taxon>Embryophyta</taxon>
        <taxon>Tracheophyta</taxon>
        <taxon>Spermatophyta</taxon>
        <taxon>Magnoliopsida</taxon>
        <taxon>eudicotyledons</taxon>
        <taxon>Gunneridae</taxon>
        <taxon>Pentapetalae</taxon>
        <taxon>asterids</taxon>
        <taxon>lamiids</taxon>
        <taxon>Solanales</taxon>
        <taxon>Convolvulaceae</taxon>
        <taxon>Cuscuteae</taxon>
        <taxon>Cuscuta</taxon>
        <taxon>Cuscuta subgen. Grammica</taxon>
        <taxon>Cuscuta sect. Cleistogrammica</taxon>
    </lineage>
</organism>
<feature type="region of interest" description="Disordered" evidence="1">
    <location>
        <begin position="676"/>
        <end position="697"/>
    </location>
</feature>
<dbReference type="InterPro" id="IPR034257">
    <property type="entry name" value="Acinus_RRM"/>
</dbReference>